<name>A0A2M7QJR6_9BACT</name>
<dbReference type="AlphaFoldDB" id="A0A2M7QJR6"/>
<gene>
    <name evidence="1" type="ORF">COY87_00310</name>
</gene>
<dbReference type="Gene3D" id="3.40.50.1000">
    <property type="entry name" value="HAD superfamily/HAD-like"/>
    <property type="match status" value="1"/>
</dbReference>
<dbReference type="EMBL" id="PFLI01000011">
    <property type="protein sequence ID" value="PIY72562.1"/>
    <property type="molecule type" value="Genomic_DNA"/>
</dbReference>
<proteinExistence type="predicted"/>
<accession>A0A2M7QJR6</accession>
<dbReference type="SUPFAM" id="SSF56784">
    <property type="entry name" value="HAD-like"/>
    <property type="match status" value="1"/>
</dbReference>
<protein>
    <recommendedName>
        <fullName evidence="3">FCP1 homology domain-containing protein</fullName>
    </recommendedName>
</protein>
<evidence type="ECO:0000313" key="1">
    <source>
        <dbReference type="EMBL" id="PIY72562.1"/>
    </source>
</evidence>
<dbReference type="Proteomes" id="UP000229401">
    <property type="component" value="Unassembled WGS sequence"/>
</dbReference>
<evidence type="ECO:0008006" key="3">
    <source>
        <dbReference type="Google" id="ProtNLM"/>
    </source>
</evidence>
<sequence>MKKQPLRVGFDLDGVLLYNPARIIRPIVALYKNTFLHKKDLAFYYPYSSFAQWMWKQFHKSSIFIAPGMNIIESLVKQNKIEAYLITARYSFLGPELLKWVNKHGFKRIFSGIYYNSKNEQPHLYKEKMINKFSLNIFVEDNWDIVNYLSKDNKVKCNIFWIYNIFDRGIQYSYKFPYLIKAVQFIKNEAE</sequence>
<organism evidence="1 2">
    <name type="scientific">Candidatus Roizmanbacteria bacterium CG_4_10_14_0_8_um_filter_33_9</name>
    <dbReference type="NCBI Taxonomy" id="1974826"/>
    <lineage>
        <taxon>Bacteria</taxon>
        <taxon>Candidatus Roizmaniibacteriota</taxon>
    </lineage>
</organism>
<evidence type="ECO:0000313" key="2">
    <source>
        <dbReference type="Proteomes" id="UP000229401"/>
    </source>
</evidence>
<dbReference type="InterPro" id="IPR023214">
    <property type="entry name" value="HAD_sf"/>
</dbReference>
<reference evidence="2" key="1">
    <citation type="submission" date="2017-09" db="EMBL/GenBank/DDBJ databases">
        <title>Depth-based differentiation of microbial function through sediment-hosted aquifers and enrichment of novel symbionts in the deep terrestrial subsurface.</title>
        <authorList>
            <person name="Probst A.J."/>
            <person name="Ladd B."/>
            <person name="Jarett J.K."/>
            <person name="Geller-Mcgrath D.E."/>
            <person name="Sieber C.M.K."/>
            <person name="Emerson J.B."/>
            <person name="Anantharaman K."/>
            <person name="Thomas B.C."/>
            <person name="Malmstrom R."/>
            <person name="Stieglmeier M."/>
            <person name="Klingl A."/>
            <person name="Woyke T."/>
            <person name="Ryan C.M."/>
            <person name="Banfield J.F."/>
        </authorList>
    </citation>
    <scope>NUCLEOTIDE SEQUENCE [LARGE SCALE GENOMIC DNA]</scope>
</reference>
<dbReference type="InterPro" id="IPR036412">
    <property type="entry name" value="HAD-like_sf"/>
</dbReference>
<comment type="caution">
    <text evidence="1">The sequence shown here is derived from an EMBL/GenBank/DDBJ whole genome shotgun (WGS) entry which is preliminary data.</text>
</comment>